<evidence type="ECO:0000259" key="5">
    <source>
        <dbReference type="PROSITE" id="PS01124"/>
    </source>
</evidence>
<dbReference type="InterPro" id="IPR018062">
    <property type="entry name" value="HTH_AraC-typ_CS"/>
</dbReference>
<evidence type="ECO:0000256" key="2">
    <source>
        <dbReference type="ARBA" id="ARBA00023015"/>
    </source>
</evidence>
<evidence type="ECO:0000256" key="1">
    <source>
        <dbReference type="ARBA" id="ARBA00022491"/>
    </source>
</evidence>
<accession>A0A1E2UPP2</accession>
<dbReference type="RefSeq" id="WP_069024302.1">
    <property type="nucleotide sequence ID" value="NZ_LVJZ01000003.1"/>
</dbReference>
<dbReference type="FunFam" id="1.10.10.60:FF:000132">
    <property type="entry name" value="AraC family transcriptional regulator"/>
    <property type="match status" value="1"/>
</dbReference>
<evidence type="ECO:0000256" key="3">
    <source>
        <dbReference type="ARBA" id="ARBA00023125"/>
    </source>
</evidence>
<comment type="caution">
    <text evidence="6">The sequence shown here is derived from an EMBL/GenBank/DDBJ whole genome shotgun (WGS) entry which is preliminary data.</text>
</comment>
<name>A0A1E2UPP2_9GAMM</name>
<keyword evidence="7" id="KW-1185">Reference proteome</keyword>
<dbReference type="SMART" id="SM00342">
    <property type="entry name" value="HTH_ARAC"/>
    <property type="match status" value="1"/>
</dbReference>
<feature type="domain" description="HTH araC/xylS-type" evidence="5">
    <location>
        <begin position="166"/>
        <end position="263"/>
    </location>
</feature>
<reference evidence="6 7" key="1">
    <citation type="submission" date="2016-03" db="EMBL/GenBank/DDBJ databases">
        <title>Chemosynthetic sulphur-oxidizing symbionts of marine invertebrate animals are capable of nitrogen fixation.</title>
        <authorList>
            <person name="Petersen J.M."/>
            <person name="Kemper A."/>
            <person name="Gruber-Vodicka H."/>
            <person name="Cardini U."/>
            <person name="Geest Mvander."/>
            <person name="Kleiner M."/>
            <person name="Bulgheresi S."/>
            <person name="Fussmann M."/>
            <person name="Herbold C."/>
            <person name="Seah B.K.B."/>
            <person name="Antony C.Paul."/>
            <person name="Liu D."/>
            <person name="Belitz A."/>
            <person name="Weber M."/>
        </authorList>
    </citation>
    <scope>NUCLEOTIDE SEQUENCE [LARGE SCALE GENOMIC DNA]</scope>
    <source>
        <strain evidence="6">G_D</strain>
    </source>
</reference>
<dbReference type="InterPro" id="IPR003313">
    <property type="entry name" value="AraC-bd"/>
</dbReference>
<keyword evidence="1" id="KW-0678">Repressor</keyword>
<proteinExistence type="predicted"/>
<dbReference type="PANTHER" id="PTHR11019:SF159">
    <property type="entry name" value="TRANSCRIPTIONAL REGULATOR-RELATED"/>
    <property type="match status" value="1"/>
</dbReference>
<evidence type="ECO:0000256" key="4">
    <source>
        <dbReference type="ARBA" id="ARBA00023163"/>
    </source>
</evidence>
<dbReference type="AlphaFoldDB" id="A0A1E2UPP2"/>
<dbReference type="SUPFAM" id="SSF51182">
    <property type="entry name" value="RmlC-like cupins"/>
    <property type="match status" value="1"/>
</dbReference>
<evidence type="ECO:0000313" key="6">
    <source>
        <dbReference type="EMBL" id="ODB96484.1"/>
    </source>
</evidence>
<dbReference type="InterPro" id="IPR014710">
    <property type="entry name" value="RmlC-like_jellyroll"/>
</dbReference>
<keyword evidence="4" id="KW-0804">Transcription</keyword>
<dbReference type="GO" id="GO:0003700">
    <property type="term" value="F:DNA-binding transcription factor activity"/>
    <property type="evidence" value="ECO:0007669"/>
    <property type="project" value="InterPro"/>
</dbReference>
<dbReference type="PROSITE" id="PS00041">
    <property type="entry name" value="HTH_ARAC_FAMILY_1"/>
    <property type="match status" value="1"/>
</dbReference>
<gene>
    <name evidence="6" type="ORF">A3196_06750</name>
</gene>
<dbReference type="STRING" id="1818881.A3196_06750"/>
<dbReference type="Pfam" id="PF02311">
    <property type="entry name" value="AraC_binding"/>
    <property type="match status" value="1"/>
</dbReference>
<dbReference type="GO" id="GO:0043565">
    <property type="term" value="F:sequence-specific DNA binding"/>
    <property type="evidence" value="ECO:0007669"/>
    <property type="project" value="InterPro"/>
</dbReference>
<dbReference type="PANTHER" id="PTHR11019">
    <property type="entry name" value="HTH-TYPE TRANSCRIPTIONAL REGULATOR NIMR"/>
    <property type="match status" value="1"/>
</dbReference>
<keyword evidence="2" id="KW-0805">Transcription regulation</keyword>
<dbReference type="InterPro" id="IPR018060">
    <property type="entry name" value="HTH_AraC"/>
</dbReference>
<dbReference type="EMBL" id="LVJZ01000003">
    <property type="protein sequence ID" value="ODB96484.1"/>
    <property type="molecule type" value="Genomic_DNA"/>
</dbReference>
<dbReference type="SUPFAM" id="SSF46689">
    <property type="entry name" value="Homeodomain-like"/>
    <property type="match status" value="1"/>
</dbReference>
<dbReference type="InterPro" id="IPR011051">
    <property type="entry name" value="RmlC_Cupin_sf"/>
</dbReference>
<dbReference type="InterPro" id="IPR009057">
    <property type="entry name" value="Homeodomain-like_sf"/>
</dbReference>
<sequence>MNIENRTIDPQVHVGYVVDADRPVLTLTSERKASELVSKHSHLRGQLLFAIRGAMKATTDDGAWLVPPSQALWIPPGVMHEVEMAEAVSLRSVYIDPSYVEALPDECCVVRVSALLKALILEAAAIGNDYQPETAEARLMLVILDQLKKIERFPLYLPFSSEPRIHRVTDSMIANPADNRTLAGWAVEIGASERTLGRLFIRHLGMSFGAWRRRLRLLESIDRLGNGASVTEVAYELGYGSPSAFIAMFRENLGVPPARFFSDQR</sequence>
<dbReference type="Proteomes" id="UP000094849">
    <property type="component" value="Unassembled WGS sequence"/>
</dbReference>
<organism evidence="6 7">
    <name type="scientific">Candidatus Thiodiazotropha endoloripes</name>
    <dbReference type="NCBI Taxonomy" id="1818881"/>
    <lineage>
        <taxon>Bacteria</taxon>
        <taxon>Pseudomonadati</taxon>
        <taxon>Pseudomonadota</taxon>
        <taxon>Gammaproteobacteria</taxon>
        <taxon>Chromatiales</taxon>
        <taxon>Sedimenticolaceae</taxon>
        <taxon>Candidatus Thiodiazotropha</taxon>
    </lineage>
</organism>
<dbReference type="Gene3D" id="2.60.120.10">
    <property type="entry name" value="Jelly Rolls"/>
    <property type="match status" value="1"/>
</dbReference>
<dbReference type="Gene3D" id="1.10.10.60">
    <property type="entry name" value="Homeodomain-like"/>
    <property type="match status" value="1"/>
</dbReference>
<keyword evidence="3" id="KW-0238">DNA-binding</keyword>
<dbReference type="PROSITE" id="PS01124">
    <property type="entry name" value="HTH_ARAC_FAMILY_2"/>
    <property type="match status" value="1"/>
</dbReference>
<evidence type="ECO:0000313" key="7">
    <source>
        <dbReference type="Proteomes" id="UP000094849"/>
    </source>
</evidence>
<dbReference type="CDD" id="cd06124">
    <property type="entry name" value="cupin_NimR-like_N"/>
    <property type="match status" value="1"/>
</dbReference>
<protein>
    <recommendedName>
        <fullName evidence="5">HTH araC/xylS-type domain-containing protein</fullName>
    </recommendedName>
</protein>
<dbReference type="Pfam" id="PF12833">
    <property type="entry name" value="HTH_18"/>
    <property type="match status" value="1"/>
</dbReference>